<evidence type="ECO:0000313" key="9">
    <source>
        <dbReference type="EMBL" id="VUG19483.1"/>
    </source>
</evidence>
<keyword evidence="2" id="KW-0479">Metal-binding</keyword>
<dbReference type="InterPro" id="IPR043359">
    <property type="entry name" value="GLI-like"/>
</dbReference>
<evidence type="ECO:0000256" key="3">
    <source>
        <dbReference type="ARBA" id="ARBA00022737"/>
    </source>
</evidence>
<evidence type="ECO:0000313" key="10">
    <source>
        <dbReference type="Proteomes" id="UP000478008"/>
    </source>
</evidence>
<dbReference type="PANTHER" id="PTHR45718:SF4">
    <property type="entry name" value="TRANSCRIPTIONAL ACTIVATOR CUBITUS INTERRUPTUS"/>
    <property type="match status" value="1"/>
</dbReference>
<keyword evidence="10" id="KW-1185">Reference proteome</keyword>
<gene>
    <name evidence="9" type="ORF">DEBR0S5_03972G</name>
</gene>
<dbReference type="SUPFAM" id="SSF57667">
    <property type="entry name" value="beta-beta-alpha zinc fingers"/>
    <property type="match status" value="2"/>
</dbReference>
<evidence type="ECO:0000256" key="8">
    <source>
        <dbReference type="SAM" id="MobiDB-lite"/>
    </source>
</evidence>
<dbReference type="InterPro" id="IPR036236">
    <property type="entry name" value="Znf_C2H2_sf"/>
</dbReference>
<evidence type="ECO:0000256" key="1">
    <source>
        <dbReference type="ARBA" id="ARBA00004123"/>
    </source>
</evidence>
<dbReference type="Pfam" id="PF21816">
    <property type="entry name" value="Zap1_zf1"/>
    <property type="match status" value="1"/>
</dbReference>
<dbReference type="PROSITE" id="PS00028">
    <property type="entry name" value="ZINC_FINGER_C2H2_1"/>
    <property type="match status" value="2"/>
</dbReference>
<dbReference type="GO" id="GO:0005634">
    <property type="term" value="C:nucleus"/>
    <property type="evidence" value="ECO:0007669"/>
    <property type="project" value="UniProtKB-SubCell"/>
</dbReference>
<dbReference type="Pfam" id="PF23561">
    <property type="entry name" value="zf-C2H2_15"/>
    <property type="match status" value="1"/>
</dbReference>
<dbReference type="InterPro" id="IPR056436">
    <property type="entry name" value="Znf-C2H2_ZIC1-5/GLI1-3-like"/>
</dbReference>
<sequence>MSLKELGSHDSCDKDVQTVNSGNLDKEFKELEKSDFLLHQNLKDYEDDNYNNYFCRWDGCGTRFKDLDSMAQHIWKNHVSGATRAHASSVGYECRWEDCPRHGAPVHSRHALITHIRTHTGEVPYYCIVPECRKIFTRPEAIPRHLHTVHGVKNTQTIWQAKDELRNSIEGKTLYLSRGRDFKVNATINTDQILATLKKRLQRETENGVEGYEQLIKEYCRSSTKGTIENYFAGPIANFYNIDNVSFNPATKDNIFKETQLALSNYNLRKRALETGGATKAMNKKAKVCADDIIVEQNDGLDKSKDLKESLNVMESYSRQLKELNDILDDELYRTTCLKRYWWSKKEALLEAILRLEGLKKEETNTSGKQNLNKEDDKKENPRPVVKQEN</sequence>
<dbReference type="GO" id="GO:0000978">
    <property type="term" value="F:RNA polymerase II cis-regulatory region sequence-specific DNA binding"/>
    <property type="evidence" value="ECO:0007669"/>
    <property type="project" value="TreeGrafter"/>
</dbReference>
<protein>
    <submittedName>
        <fullName evidence="9">DEBR0S5_03972g1_1</fullName>
    </submittedName>
</protein>
<evidence type="ECO:0000256" key="4">
    <source>
        <dbReference type="ARBA" id="ARBA00022771"/>
    </source>
</evidence>
<proteinExistence type="predicted"/>
<keyword evidence="3" id="KW-0677">Repeat</keyword>
<dbReference type="GO" id="GO:0008270">
    <property type="term" value="F:zinc ion binding"/>
    <property type="evidence" value="ECO:0007669"/>
    <property type="project" value="UniProtKB-KW"/>
</dbReference>
<keyword evidence="5" id="KW-0862">Zinc</keyword>
<dbReference type="PANTHER" id="PTHR45718">
    <property type="entry name" value="TRANSCRIPTIONAL ACTIVATOR CUBITUS INTERRUPTUS"/>
    <property type="match status" value="1"/>
</dbReference>
<keyword evidence="4 7" id="KW-0863">Zinc-finger</keyword>
<dbReference type="SMART" id="SM00355">
    <property type="entry name" value="ZnF_C2H2"/>
    <property type="match status" value="3"/>
</dbReference>
<evidence type="ECO:0000256" key="7">
    <source>
        <dbReference type="PROSITE-ProRule" id="PRU00042"/>
    </source>
</evidence>
<dbReference type="EMBL" id="CABFWN010000005">
    <property type="protein sequence ID" value="VUG19483.1"/>
    <property type="molecule type" value="Genomic_DNA"/>
</dbReference>
<evidence type="ECO:0000256" key="5">
    <source>
        <dbReference type="ARBA" id="ARBA00022833"/>
    </source>
</evidence>
<keyword evidence="6" id="KW-0539">Nucleus</keyword>
<reference evidence="9 10" key="1">
    <citation type="submission" date="2019-07" db="EMBL/GenBank/DDBJ databases">
        <authorList>
            <person name="Friedrich A."/>
            <person name="Schacherer J."/>
        </authorList>
    </citation>
    <scope>NUCLEOTIDE SEQUENCE [LARGE SCALE GENOMIC DNA]</scope>
</reference>
<dbReference type="AlphaFoldDB" id="A0A7D9H1H3"/>
<feature type="compositionally biased region" description="Basic and acidic residues" evidence="8">
    <location>
        <begin position="372"/>
        <end position="390"/>
    </location>
</feature>
<feature type="region of interest" description="Disordered" evidence="8">
    <location>
        <begin position="363"/>
        <end position="390"/>
    </location>
</feature>
<dbReference type="PROSITE" id="PS50157">
    <property type="entry name" value="ZINC_FINGER_C2H2_2"/>
    <property type="match status" value="2"/>
</dbReference>
<dbReference type="InterPro" id="IPR013087">
    <property type="entry name" value="Znf_C2H2_type"/>
</dbReference>
<dbReference type="GO" id="GO:0000981">
    <property type="term" value="F:DNA-binding transcription factor activity, RNA polymerase II-specific"/>
    <property type="evidence" value="ECO:0007669"/>
    <property type="project" value="TreeGrafter"/>
</dbReference>
<evidence type="ECO:0000256" key="6">
    <source>
        <dbReference type="ARBA" id="ARBA00023242"/>
    </source>
</evidence>
<evidence type="ECO:0000256" key="2">
    <source>
        <dbReference type="ARBA" id="ARBA00022723"/>
    </source>
</evidence>
<dbReference type="Proteomes" id="UP000478008">
    <property type="component" value="Unassembled WGS sequence"/>
</dbReference>
<organism evidence="9 10">
    <name type="scientific">Dekkera bruxellensis</name>
    <name type="common">Brettanomyces custersii</name>
    <dbReference type="NCBI Taxonomy" id="5007"/>
    <lineage>
        <taxon>Eukaryota</taxon>
        <taxon>Fungi</taxon>
        <taxon>Dikarya</taxon>
        <taxon>Ascomycota</taxon>
        <taxon>Saccharomycotina</taxon>
        <taxon>Pichiomycetes</taxon>
        <taxon>Pichiales</taxon>
        <taxon>Pichiaceae</taxon>
        <taxon>Brettanomyces</taxon>
    </lineage>
</organism>
<dbReference type="Gene3D" id="3.30.160.60">
    <property type="entry name" value="Classic Zinc Finger"/>
    <property type="match status" value="3"/>
</dbReference>
<accession>A0A7D9H1H3</accession>
<dbReference type="InterPro" id="IPR048420">
    <property type="entry name" value="Zap1-like_Znf1"/>
</dbReference>
<comment type="subcellular location">
    <subcellularLocation>
        <location evidence="1">Nucleus</location>
    </subcellularLocation>
</comment>
<name>A0A7D9H1H3_DEKBR</name>